<proteinExistence type="inferred from homology"/>
<dbReference type="SUPFAM" id="SSF56349">
    <property type="entry name" value="DNA breaking-rejoining enzymes"/>
    <property type="match status" value="1"/>
</dbReference>
<sequence>MCHKGIDPLIERKKALADNKELLKQEKRKTIKFKDVWFEYLKARQPNWRPRSYQDHIELSRGGYDPEKNSVYTSQPIFQLFEYKLSELTADVLCDWLDHNDFRPTTSAKAYRLTRAFLNWCDEHEDYENLVPPKSYNSKKVKDKIPSPKAKNDCLMKQHLKPWFEEVNKLTNRKIAIFLICSLITGCRKNELLSLKWTDVDFRWKTAKVRDKIEDEGRLIPLTTYVESLLLELKKNSDSKFIFSSKDAECGHIVNPYDSLEKICKKLNIELTPHGLRRSYKTLAIWAKINEGSLAQISGHKPSALVERHYIVRPMDMLRETLQEYEDWILQQVRNGIN</sequence>
<keyword evidence="6" id="KW-1185">Reference proteome</keyword>
<dbReference type="PANTHER" id="PTHR30629:SF6">
    <property type="entry name" value="PROPHAGE INTEGRASE INTA-RELATED"/>
    <property type="match status" value="1"/>
</dbReference>
<comment type="similarity">
    <text evidence="1">Belongs to the 'phage' integrase family.</text>
</comment>
<protein>
    <recommendedName>
        <fullName evidence="4">Tyr recombinase domain-containing protein</fullName>
    </recommendedName>
</protein>
<dbReference type="Pfam" id="PF00589">
    <property type="entry name" value="Phage_integrase"/>
    <property type="match status" value="1"/>
</dbReference>
<accession>N8QC24</accession>
<dbReference type="GO" id="GO:0006310">
    <property type="term" value="P:DNA recombination"/>
    <property type="evidence" value="ECO:0007669"/>
    <property type="project" value="UniProtKB-KW"/>
</dbReference>
<dbReference type="InterPro" id="IPR013762">
    <property type="entry name" value="Integrase-like_cat_sf"/>
</dbReference>
<feature type="domain" description="Tyr recombinase" evidence="4">
    <location>
        <begin position="150"/>
        <end position="323"/>
    </location>
</feature>
<evidence type="ECO:0000259" key="4">
    <source>
        <dbReference type="PROSITE" id="PS51898"/>
    </source>
</evidence>
<dbReference type="PATRIC" id="fig|981333.9.peg.1593"/>
<evidence type="ECO:0000313" key="6">
    <source>
        <dbReference type="Proteomes" id="UP000023776"/>
    </source>
</evidence>
<dbReference type="AlphaFoldDB" id="N8QC24"/>
<evidence type="ECO:0000256" key="1">
    <source>
        <dbReference type="ARBA" id="ARBA00008857"/>
    </source>
</evidence>
<organism evidence="5 6">
    <name type="scientific">Acinetobacter parvus DSM 16617 = CIP 108168</name>
    <dbReference type="NCBI Taxonomy" id="981333"/>
    <lineage>
        <taxon>Bacteria</taxon>
        <taxon>Pseudomonadati</taxon>
        <taxon>Pseudomonadota</taxon>
        <taxon>Gammaproteobacteria</taxon>
        <taxon>Moraxellales</taxon>
        <taxon>Moraxellaceae</taxon>
        <taxon>Acinetobacter</taxon>
    </lineage>
</organism>
<dbReference type="GO" id="GO:0015074">
    <property type="term" value="P:DNA integration"/>
    <property type="evidence" value="ECO:0007669"/>
    <property type="project" value="UniProtKB-KW"/>
</dbReference>
<dbReference type="EMBL" id="APOM01000045">
    <property type="protein sequence ID" value="ENU36316.1"/>
    <property type="molecule type" value="Genomic_DNA"/>
</dbReference>
<dbReference type="GO" id="GO:0003677">
    <property type="term" value="F:DNA binding"/>
    <property type="evidence" value="ECO:0007669"/>
    <property type="project" value="InterPro"/>
</dbReference>
<keyword evidence="3" id="KW-0233">DNA recombination</keyword>
<dbReference type="PANTHER" id="PTHR30629">
    <property type="entry name" value="PROPHAGE INTEGRASE"/>
    <property type="match status" value="1"/>
</dbReference>
<dbReference type="InterPro" id="IPR011010">
    <property type="entry name" value="DNA_brk_join_enz"/>
</dbReference>
<dbReference type="Gene3D" id="1.10.443.10">
    <property type="entry name" value="Intergrase catalytic core"/>
    <property type="match status" value="1"/>
</dbReference>
<dbReference type="InterPro" id="IPR050808">
    <property type="entry name" value="Phage_Integrase"/>
</dbReference>
<evidence type="ECO:0000256" key="3">
    <source>
        <dbReference type="ARBA" id="ARBA00023172"/>
    </source>
</evidence>
<keyword evidence="2" id="KW-0229">DNA integration</keyword>
<dbReference type="PROSITE" id="PS51898">
    <property type="entry name" value="TYR_RECOMBINASE"/>
    <property type="match status" value="1"/>
</dbReference>
<dbReference type="HOGENOM" id="CLU_027562_3_0_6"/>
<dbReference type="Proteomes" id="UP000023776">
    <property type="component" value="Unassembled WGS sequence"/>
</dbReference>
<evidence type="ECO:0000256" key="2">
    <source>
        <dbReference type="ARBA" id="ARBA00022908"/>
    </source>
</evidence>
<evidence type="ECO:0000313" key="5">
    <source>
        <dbReference type="EMBL" id="ENU36316.1"/>
    </source>
</evidence>
<reference evidence="5 6" key="1">
    <citation type="submission" date="2013-02" db="EMBL/GenBank/DDBJ databases">
        <title>The Genome Sequence of Acinetobacter parvus CIP 108168.</title>
        <authorList>
            <consortium name="The Broad Institute Genome Sequencing Platform"/>
            <consortium name="The Broad Institute Genome Sequencing Center for Infectious Disease"/>
            <person name="Cerqueira G."/>
            <person name="Feldgarden M."/>
            <person name="Courvalin P."/>
            <person name="Perichon B."/>
            <person name="Grillot-Courvalin C."/>
            <person name="Clermont D."/>
            <person name="Rocha E."/>
            <person name="Yoon E.-J."/>
            <person name="Nemec A."/>
            <person name="Walker B."/>
            <person name="Young S.K."/>
            <person name="Zeng Q."/>
            <person name="Gargeya S."/>
            <person name="Fitzgerald M."/>
            <person name="Haas B."/>
            <person name="Abouelleil A."/>
            <person name="Alvarado L."/>
            <person name="Arachchi H.M."/>
            <person name="Berlin A.M."/>
            <person name="Chapman S.B."/>
            <person name="Dewar J."/>
            <person name="Goldberg J."/>
            <person name="Griggs A."/>
            <person name="Gujja S."/>
            <person name="Hansen M."/>
            <person name="Howarth C."/>
            <person name="Imamovic A."/>
            <person name="Larimer J."/>
            <person name="McCowan C."/>
            <person name="Murphy C."/>
            <person name="Neiman D."/>
            <person name="Pearson M."/>
            <person name="Priest M."/>
            <person name="Roberts A."/>
            <person name="Saif S."/>
            <person name="Shea T."/>
            <person name="Sisk P."/>
            <person name="Sykes S."/>
            <person name="Wortman J."/>
            <person name="Nusbaum C."/>
            <person name="Birren B."/>
        </authorList>
    </citation>
    <scope>NUCLEOTIDE SEQUENCE [LARGE SCALE GENOMIC DNA]</scope>
    <source>
        <strain evidence="5 6">CIP 108168</strain>
    </source>
</reference>
<gene>
    <name evidence="5" type="ORF">F988_01541</name>
</gene>
<dbReference type="InterPro" id="IPR002104">
    <property type="entry name" value="Integrase_catalytic"/>
</dbReference>
<comment type="caution">
    <text evidence="5">The sequence shown here is derived from an EMBL/GenBank/DDBJ whole genome shotgun (WGS) entry which is preliminary data.</text>
</comment>
<name>N8QC24_9GAMM</name>